<dbReference type="Gene3D" id="2.160.10.10">
    <property type="entry name" value="Hexapeptide repeat proteins"/>
    <property type="match status" value="1"/>
</dbReference>
<dbReference type="EMBL" id="PRDM01000004">
    <property type="protein sequence ID" value="MBE8727049.1"/>
    <property type="molecule type" value="Genomic_DNA"/>
</dbReference>
<dbReference type="SUPFAM" id="SSF51161">
    <property type="entry name" value="Trimeric LpxA-like enzymes"/>
    <property type="match status" value="1"/>
</dbReference>
<protein>
    <submittedName>
        <fullName evidence="3">Colanic acid biosynthesis acetyltransferase</fullName>
    </submittedName>
</protein>
<gene>
    <name evidence="3" type="ORF">C4F50_19195</name>
</gene>
<comment type="caution">
    <text evidence="3">The sequence shown here is derived from an EMBL/GenBank/DDBJ whole genome shotgun (WGS) entry which is preliminary data.</text>
</comment>
<organism evidence="3 4">
    <name type="scientific">Flavobacterium hungaricum</name>
    <dbReference type="NCBI Taxonomy" id="2082725"/>
    <lineage>
        <taxon>Bacteria</taxon>
        <taxon>Pseudomonadati</taxon>
        <taxon>Bacteroidota</taxon>
        <taxon>Flavobacteriia</taxon>
        <taxon>Flavobacteriales</taxon>
        <taxon>Flavobacteriaceae</taxon>
        <taxon>Flavobacterium</taxon>
    </lineage>
</organism>
<accession>A0ABR9TNV6</accession>
<keyword evidence="2" id="KW-0808">Transferase</keyword>
<comment type="similarity">
    <text evidence="1">Belongs to the transferase hexapeptide repeat family.</text>
</comment>
<proteinExistence type="inferred from homology"/>
<dbReference type="InterPro" id="IPR011004">
    <property type="entry name" value="Trimer_LpxA-like_sf"/>
</dbReference>
<dbReference type="Proteomes" id="UP000640614">
    <property type="component" value="Unassembled WGS sequence"/>
</dbReference>
<keyword evidence="4" id="KW-1185">Reference proteome</keyword>
<name>A0ABR9TNV6_9FLAO</name>
<sequence length="182" mass="20419">MIINDFIPVQTTPFSTRIKIKIHVWRFVNVTIFRLFPNQIKKPRILLLRMFGAKIASTVNINRKANIELPWNLTMGHLSSLGANSWAYCLDKIEIGQKCCIGKDVYLITGSHTIESVAFNLITKPIVINEGCWIATGSYILFGVTLGRFSVIGAKSLVIKSTEDFDVVGGNPAKFIKKREFS</sequence>
<evidence type="ECO:0000256" key="2">
    <source>
        <dbReference type="ARBA" id="ARBA00022679"/>
    </source>
</evidence>
<dbReference type="InterPro" id="IPR051159">
    <property type="entry name" value="Hexapeptide_acetyltransf"/>
</dbReference>
<reference evidence="3 4" key="1">
    <citation type="submission" date="2018-07" db="EMBL/GenBank/DDBJ databases">
        <title>Genome assembly of strain KB82.</title>
        <authorList>
            <person name="Kukolya J."/>
            <person name="Horvath B."/>
            <person name="Nagy I."/>
            <person name="Toth A."/>
        </authorList>
    </citation>
    <scope>NUCLEOTIDE SEQUENCE [LARGE SCALE GENOMIC DNA]</scope>
    <source>
        <strain evidence="3 4">Kb82</strain>
    </source>
</reference>
<dbReference type="PANTHER" id="PTHR23416">
    <property type="entry name" value="SIALIC ACID SYNTHASE-RELATED"/>
    <property type="match status" value="1"/>
</dbReference>
<dbReference type="PANTHER" id="PTHR23416:SF23">
    <property type="entry name" value="ACETYLTRANSFERASE C18B11.09C-RELATED"/>
    <property type="match status" value="1"/>
</dbReference>
<dbReference type="RefSeq" id="WP_194140212.1">
    <property type="nucleotide sequence ID" value="NZ_PRDM01000004.1"/>
</dbReference>
<evidence type="ECO:0000256" key="1">
    <source>
        <dbReference type="ARBA" id="ARBA00007274"/>
    </source>
</evidence>
<evidence type="ECO:0000313" key="4">
    <source>
        <dbReference type="Proteomes" id="UP000640614"/>
    </source>
</evidence>
<evidence type="ECO:0000313" key="3">
    <source>
        <dbReference type="EMBL" id="MBE8727049.1"/>
    </source>
</evidence>